<organism evidence="1 2">
    <name type="scientific">Symbiodinium necroappetens</name>
    <dbReference type="NCBI Taxonomy" id="1628268"/>
    <lineage>
        <taxon>Eukaryota</taxon>
        <taxon>Sar</taxon>
        <taxon>Alveolata</taxon>
        <taxon>Dinophyceae</taxon>
        <taxon>Suessiales</taxon>
        <taxon>Symbiodiniaceae</taxon>
        <taxon>Symbiodinium</taxon>
    </lineage>
</organism>
<sequence>MIKVPQQEAWTAIVGMLGEENVATLSLRNASFNFLALDGEGDLLDSNPQIMILPVLSKQNVIDWAGEAYNAVFIAGTPDAYKKAGSYERTPRATMQHVEQAFQTFETVASTLVALYSTDRFERMVTLGDKTYGKPDASMQSQCRVFQQSVQRNGLYVPCPGEDLRFPYIAFSENMPGPDVKQPWRPGSGHCAPHPLLLLARSLNSWANMRAGNDTKMRFVPACMPPLEAEFDEVEWDFFETLHRFQMEDRLRRGSPPAQQDRLQHMLRHVDSFTSKADP</sequence>
<dbReference type="EMBL" id="CAJNJA010063498">
    <property type="protein sequence ID" value="CAE7879580.1"/>
    <property type="molecule type" value="Genomic_DNA"/>
</dbReference>
<dbReference type="AlphaFoldDB" id="A0A813AV89"/>
<gene>
    <name evidence="1" type="primary">Piga</name>
    <name evidence="1" type="ORF">SNEC2469_LOCUS28830</name>
</gene>
<proteinExistence type="predicted"/>
<evidence type="ECO:0000313" key="2">
    <source>
        <dbReference type="Proteomes" id="UP000601435"/>
    </source>
</evidence>
<accession>A0A813AV89</accession>
<name>A0A813AV89_9DINO</name>
<protein>
    <submittedName>
        <fullName evidence="1">Piga protein</fullName>
    </submittedName>
</protein>
<dbReference type="Proteomes" id="UP000601435">
    <property type="component" value="Unassembled WGS sequence"/>
</dbReference>
<reference evidence="1" key="1">
    <citation type="submission" date="2021-02" db="EMBL/GenBank/DDBJ databases">
        <authorList>
            <person name="Dougan E. K."/>
            <person name="Rhodes N."/>
            <person name="Thang M."/>
            <person name="Chan C."/>
        </authorList>
    </citation>
    <scope>NUCLEOTIDE SEQUENCE</scope>
</reference>
<comment type="caution">
    <text evidence="1">The sequence shown here is derived from an EMBL/GenBank/DDBJ whole genome shotgun (WGS) entry which is preliminary data.</text>
</comment>
<keyword evidence="2" id="KW-1185">Reference proteome</keyword>
<evidence type="ECO:0000313" key="1">
    <source>
        <dbReference type="EMBL" id="CAE7879580.1"/>
    </source>
</evidence>